<evidence type="ECO:0000313" key="12">
    <source>
        <dbReference type="Proteomes" id="UP000291343"/>
    </source>
</evidence>
<sequence length="453" mass="51641">MFLKSSRQHVTGLVRHVCKRKLQCRLLCVNNLSTLQLDVMNHNELKKLKVPEPSIDLNYYCDFNKRDELKNNVVKRKSDVDIDTVLELNRSLNALVPNCDEYRNIKEKLSVELTKLPNRSHPLIIELDEPRVIRTVGRKKQFEFKPKEFPEIASHLRGARTDKSNFTGHRSYFFFGQLADLETALINYSLKKLLSKGFQLVSVPDILDRRIIESCGMNTRGKRNQVYSLNSELYGSDLCLSGTSEMALAGFLMNQTLRPAELPLRLAAVSRCYRAETSRTSNERGIFRVHQFTKVEMFGVTEPDGSEDLLEEFRAIQEESFEELGLHFQVLDMPPCELGAQAYRKYDVEAWMPGRGLYGEVSSCSSCTDYQSRRLGIRISNSQQFAHTVNGTALAVPRTILALVENFQNKDITIDIPPVLQPFMGSANLITRNTLFPKISPYRSKGKSDTNSN</sequence>
<dbReference type="OrthoDB" id="10264585at2759"/>
<feature type="site" description="Important for serine binding" evidence="8">
    <location>
        <position position="392"/>
    </location>
</feature>
<feature type="domain" description="Aminoacyl-transfer RNA synthetases class-II family profile" evidence="10">
    <location>
        <begin position="191"/>
        <end position="437"/>
    </location>
</feature>
<dbReference type="InterPro" id="IPR002314">
    <property type="entry name" value="aa-tRNA-synt_IIb"/>
</dbReference>
<keyword evidence="3" id="KW-0436">Ligase</keyword>
<feature type="binding site" evidence="9">
    <location>
        <begin position="289"/>
        <end position="292"/>
    </location>
    <ligand>
        <name>ATP</name>
        <dbReference type="ChEBI" id="CHEBI:30616"/>
    </ligand>
</feature>
<dbReference type="Pfam" id="PF00587">
    <property type="entry name" value="tRNA-synt_2b"/>
    <property type="match status" value="1"/>
</dbReference>
<dbReference type="SMR" id="A0A482XBH2"/>
<dbReference type="PIRSF" id="PIRSF001529">
    <property type="entry name" value="Ser-tRNA-synth_IIa"/>
    <property type="match status" value="1"/>
</dbReference>
<evidence type="ECO:0000313" key="11">
    <source>
        <dbReference type="EMBL" id="RZF43037.1"/>
    </source>
</evidence>
<protein>
    <recommendedName>
        <fullName evidence="2">serine--tRNA ligase</fullName>
        <ecNumber evidence="2">6.1.1.11</ecNumber>
    </recommendedName>
    <alternativeName>
        <fullName evidence="7">Seryl-tRNA synthetase</fullName>
    </alternativeName>
</protein>
<dbReference type="GO" id="GO:0005524">
    <property type="term" value="F:ATP binding"/>
    <property type="evidence" value="ECO:0007669"/>
    <property type="project" value="UniProtKB-KW"/>
</dbReference>
<dbReference type="EMBL" id="QKKF02013261">
    <property type="protein sequence ID" value="RZF43037.1"/>
    <property type="molecule type" value="Genomic_DNA"/>
</dbReference>
<comment type="caution">
    <text evidence="11">The sequence shown here is derived from an EMBL/GenBank/DDBJ whole genome shotgun (WGS) entry which is preliminary data.</text>
</comment>
<accession>A0A482XBH2</accession>
<name>A0A482XBH2_LAOST</name>
<dbReference type="InterPro" id="IPR045864">
    <property type="entry name" value="aa-tRNA-synth_II/BPL/LPL"/>
</dbReference>
<proteinExistence type="inferred from homology"/>
<evidence type="ECO:0000256" key="9">
    <source>
        <dbReference type="PIRSR" id="PIRSR001529-2"/>
    </source>
</evidence>
<dbReference type="STRING" id="195883.A0A482XBH2"/>
<evidence type="ECO:0000256" key="2">
    <source>
        <dbReference type="ARBA" id="ARBA00012840"/>
    </source>
</evidence>
<evidence type="ECO:0000259" key="10">
    <source>
        <dbReference type="PROSITE" id="PS50862"/>
    </source>
</evidence>
<evidence type="ECO:0000256" key="4">
    <source>
        <dbReference type="ARBA" id="ARBA00022741"/>
    </source>
</evidence>
<dbReference type="InterPro" id="IPR006195">
    <property type="entry name" value="aa-tRNA-synth_II"/>
</dbReference>
<dbReference type="FunCoup" id="A0A482XBH2">
    <property type="interactions" value="570"/>
</dbReference>
<feature type="binding site" evidence="8">
    <location>
        <position position="274"/>
    </location>
    <ligand>
        <name>L-serine</name>
        <dbReference type="ChEBI" id="CHEBI:33384"/>
    </ligand>
</feature>
<feature type="binding site" evidence="9">
    <location>
        <begin position="360"/>
        <end position="363"/>
    </location>
    <ligand>
        <name>ATP</name>
        <dbReference type="ChEBI" id="CHEBI:30616"/>
    </ligand>
</feature>
<keyword evidence="5 9" id="KW-0067">ATP-binding</keyword>
<dbReference type="EC" id="6.1.1.11" evidence="2"/>
<dbReference type="SUPFAM" id="SSF55681">
    <property type="entry name" value="Class II aaRS and biotin synthetases"/>
    <property type="match status" value="1"/>
</dbReference>
<dbReference type="PANTHER" id="PTHR11778">
    <property type="entry name" value="SERYL-TRNA SYNTHETASE"/>
    <property type="match status" value="1"/>
</dbReference>
<dbReference type="PRINTS" id="PR00981">
    <property type="entry name" value="TRNASYNTHSER"/>
</dbReference>
<dbReference type="FunFam" id="3.30.930.10:FF:000078">
    <property type="entry name" value="Seryl-tRNA synthetase"/>
    <property type="match status" value="1"/>
</dbReference>
<dbReference type="GO" id="GO:0004828">
    <property type="term" value="F:serine-tRNA ligase activity"/>
    <property type="evidence" value="ECO:0007669"/>
    <property type="project" value="UniProtKB-EC"/>
</dbReference>
<feature type="binding site" evidence="9">
    <location>
        <begin position="274"/>
        <end position="276"/>
    </location>
    <ligand>
        <name>ATP</name>
        <dbReference type="ChEBI" id="CHEBI:30616"/>
    </ligand>
</feature>
<keyword evidence="4" id="KW-0547">Nucleotide-binding</keyword>
<dbReference type="PROSITE" id="PS50862">
    <property type="entry name" value="AA_TRNA_LIGASE_II"/>
    <property type="match status" value="1"/>
</dbReference>
<keyword evidence="6" id="KW-0030">Aminoacyl-tRNA synthetase</keyword>
<dbReference type="InParanoid" id="A0A482XBH2"/>
<dbReference type="Proteomes" id="UP000291343">
    <property type="component" value="Unassembled WGS sequence"/>
</dbReference>
<dbReference type="InterPro" id="IPR002317">
    <property type="entry name" value="Ser-tRNA-ligase_type_1"/>
</dbReference>
<evidence type="ECO:0000256" key="5">
    <source>
        <dbReference type="ARBA" id="ARBA00022840"/>
    </source>
</evidence>
<dbReference type="Gene3D" id="3.30.930.10">
    <property type="entry name" value="Bira Bifunctional Protein, Domain 2"/>
    <property type="match status" value="1"/>
</dbReference>
<gene>
    <name evidence="11" type="ORF">LSTR_LSTR001215</name>
</gene>
<dbReference type="GO" id="GO:0006434">
    <property type="term" value="P:seryl-tRNA aminoacylation"/>
    <property type="evidence" value="ECO:0007669"/>
    <property type="project" value="InterPro"/>
</dbReference>
<feature type="binding site" evidence="8">
    <location>
        <position position="390"/>
    </location>
    <ligand>
        <name>L-serine</name>
        <dbReference type="ChEBI" id="CHEBI:33384"/>
    </ligand>
</feature>
<evidence type="ECO:0000256" key="6">
    <source>
        <dbReference type="ARBA" id="ARBA00023146"/>
    </source>
</evidence>
<feature type="binding site" evidence="8">
    <location>
        <position position="243"/>
    </location>
    <ligand>
        <name>L-serine</name>
        <dbReference type="ChEBI" id="CHEBI:33384"/>
    </ligand>
</feature>
<comment type="similarity">
    <text evidence="1">Belongs to the class-II aminoacyl-tRNA synthetase family. Type-1 seryl-tRNA synthetase subfamily.</text>
</comment>
<dbReference type="AlphaFoldDB" id="A0A482XBH2"/>
<evidence type="ECO:0000256" key="8">
    <source>
        <dbReference type="PIRSR" id="PIRSR001529-1"/>
    </source>
</evidence>
<keyword evidence="12" id="KW-1185">Reference proteome</keyword>
<evidence type="ECO:0000256" key="3">
    <source>
        <dbReference type="ARBA" id="ARBA00022598"/>
    </source>
</evidence>
<feature type="binding site" evidence="8">
    <location>
        <position position="296"/>
    </location>
    <ligand>
        <name>L-serine</name>
        <dbReference type="ChEBI" id="CHEBI:33384"/>
    </ligand>
</feature>
<evidence type="ECO:0000256" key="1">
    <source>
        <dbReference type="ARBA" id="ARBA00010728"/>
    </source>
</evidence>
<reference evidence="11 12" key="1">
    <citation type="journal article" date="2017" name="Gigascience">
        <title>Genome sequence of the small brown planthopper, Laodelphax striatellus.</title>
        <authorList>
            <person name="Zhu J."/>
            <person name="Jiang F."/>
            <person name="Wang X."/>
            <person name="Yang P."/>
            <person name="Bao Y."/>
            <person name="Zhao W."/>
            <person name="Wang W."/>
            <person name="Lu H."/>
            <person name="Wang Q."/>
            <person name="Cui N."/>
            <person name="Li J."/>
            <person name="Chen X."/>
            <person name="Luo L."/>
            <person name="Yu J."/>
            <person name="Kang L."/>
            <person name="Cui F."/>
        </authorList>
    </citation>
    <scope>NUCLEOTIDE SEQUENCE [LARGE SCALE GENOMIC DNA]</scope>
    <source>
        <strain evidence="11">Lst14</strain>
    </source>
</reference>
<organism evidence="11 12">
    <name type="scientific">Laodelphax striatellus</name>
    <name type="common">Small brown planthopper</name>
    <name type="synonym">Delphax striatella</name>
    <dbReference type="NCBI Taxonomy" id="195883"/>
    <lineage>
        <taxon>Eukaryota</taxon>
        <taxon>Metazoa</taxon>
        <taxon>Ecdysozoa</taxon>
        <taxon>Arthropoda</taxon>
        <taxon>Hexapoda</taxon>
        <taxon>Insecta</taxon>
        <taxon>Pterygota</taxon>
        <taxon>Neoptera</taxon>
        <taxon>Paraneoptera</taxon>
        <taxon>Hemiptera</taxon>
        <taxon>Auchenorrhyncha</taxon>
        <taxon>Fulgoroidea</taxon>
        <taxon>Delphacidae</taxon>
        <taxon>Criomorphinae</taxon>
        <taxon>Laodelphax</taxon>
    </lineage>
</organism>
<evidence type="ECO:0000256" key="7">
    <source>
        <dbReference type="ARBA" id="ARBA00031113"/>
    </source>
</evidence>